<dbReference type="EMBL" id="QAGV01000007">
    <property type="protein sequence ID" value="PTR95322.1"/>
    <property type="molecule type" value="Genomic_DNA"/>
</dbReference>
<sequence length="237" mass="28885">MNNSVYVNDKTKKFFNVINNEDYGYFEINILKDEGFHFIDYFDNKEKKAILDEIHSLSVVKMIKLLKKLENKWKLMKNYRFNLMESKLEYLQEYYDEPGYEMEFDQEDFLSWLKEDYLPDWFNSIDYDDLDIILSFLKENTDNFYYEFLRGYAQGDYCYVWSNNINNQWNPDREYMEDIAYSSWVSICESNEEGEIGEVIEDVPGYYLAYGREDIYLSKYMQKKYGARLAKENILYY</sequence>
<comment type="caution">
    <text evidence="1">The sequence shown here is derived from an EMBL/GenBank/DDBJ whole genome shotgun (WGS) entry which is preliminary data.</text>
</comment>
<dbReference type="RefSeq" id="WP_003698990.1">
    <property type="nucleotide sequence ID" value="NZ_CBCRTQ010000006.1"/>
</dbReference>
<accession>A0ABD6XH17</accession>
<proteinExistence type="predicted"/>
<evidence type="ECO:0008006" key="3">
    <source>
        <dbReference type="Google" id="ProtNLM"/>
    </source>
</evidence>
<evidence type="ECO:0000313" key="1">
    <source>
        <dbReference type="EMBL" id="PTR95322.1"/>
    </source>
</evidence>
<dbReference type="Proteomes" id="UP000244552">
    <property type="component" value="Unassembled WGS sequence"/>
</dbReference>
<reference evidence="1 2" key="1">
    <citation type="journal article" date="2018" name="Genome Announc.">
        <title>Fifty-Six Draft Genome Sequences of 10 Lactobacillus Species from 22 Commercial Dietary Supplements.</title>
        <authorList>
            <person name="Gangiredla J."/>
            <person name="Barnaba T.J."/>
            <person name="Mammel M.K."/>
            <person name="Lacher D.W."/>
            <person name="Elkins C.A."/>
            <person name="Lampel K.A."/>
            <person name="Whitehouse C.A."/>
            <person name="Tartera C."/>
        </authorList>
    </citation>
    <scope>NUCLEOTIDE SEQUENCE [LARGE SCALE GENOMIC DNA]</scope>
    <source>
        <strain evidence="1 2">DS11_12</strain>
    </source>
</reference>
<gene>
    <name evidence="1" type="ORF">DBP89_06800</name>
</gene>
<organism evidence="1 2">
    <name type="scientific">Ligilactobacillus salivarius</name>
    <dbReference type="NCBI Taxonomy" id="1624"/>
    <lineage>
        <taxon>Bacteria</taxon>
        <taxon>Bacillati</taxon>
        <taxon>Bacillota</taxon>
        <taxon>Bacilli</taxon>
        <taxon>Lactobacillales</taxon>
        <taxon>Lactobacillaceae</taxon>
        <taxon>Ligilactobacillus</taxon>
    </lineage>
</organism>
<dbReference type="AlphaFoldDB" id="A0ABD6XH17"/>
<protein>
    <recommendedName>
        <fullName evidence="3">Antirestriction protein ArdA</fullName>
    </recommendedName>
</protein>
<name>A0ABD6XH17_9LACO</name>
<evidence type="ECO:0000313" key="2">
    <source>
        <dbReference type="Proteomes" id="UP000244552"/>
    </source>
</evidence>